<organism evidence="3 4">
    <name type="scientific">Sedimentibacter acidaminivorans</name>
    <dbReference type="NCBI Taxonomy" id="913099"/>
    <lineage>
        <taxon>Bacteria</taxon>
        <taxon>Bacillati</taxon>
        <taxon>Bacillota</taxon>
        <taxon>Tissierellia</taxon>
        <taxon>Sedimentibacter</taxon>
    </lineage>
</organism>
<dbReference type="EMBL" id="JAGGKS010000009">
    <property type="protein sequence ID" value="MBP1927058.1"/>
    <property type="molecule type" value="Genomic_DNA"/>
</dbReference>
<name>A0ABS4GH85_9FIRM</name>
<proteinExistence type="predicted"/>
<dbReference type="CDD" id="cd00093">
    <property type="entry name" value="HTH_XRE"/>
    <property type="match status" value="1"/>
</dbReference>
<dbReference type="PANTHER" id="PTHR46558">
    <property type="entry name" value="TRACRIPTIONAL REGULATORY PROTEIN-RELATED-RELATED"/>
    <property type="match status" value="1"/>
</dbReference>
<keyword evidence="1" id="KW-0238">DNA-binding</keyword>
<reference evidence="3 4" key="1">
    <citation type="submission" date="2021-03" db="EMBL/GenBank/DDBJ databases">
        <title>Genomic Encyclopedia of Type Strains, Phase IV (KMG-IV): sequencing the most valuable type-strain genomes for metagenomic binning, comparative biology and taxonomic classification.</title>
        <authorList>
            <person name="Goeker M."/>
        </authorList>
    </citation>
    <scope>NUCLEOTIDE SEQUENCE [LARGE SCALE GENOMIC DNA]</scope>
    <source>
        <strain evidence="3 4">DSM 24004</strain>
    </source>
</reference>
<dbReference type="Pfam" id="PF01381">
    <property type="entry name" value="HTH_3"/>
    <property type="match status" value="1"/>
</dbReference>
<dbReference type="PROSITE" id="PS50943">
    <property type="entry name" value="HTH_CROC1"/>
    <property type="match status" value="1"/>
</dbReference>
<dbReference type="SMART" id="SM00530">
    <property type="entry name" value="HTH_XRE"/>
    <property type="match status" value="1"/>
</dbReference>
<dbReference type="InterPro" id="IPR010982">
    <property type="entry name" value="Lambda_DNA-bd_dom_sf"/>
</dbReference>
<protein>
    <submittedName>
        <fullName evidence="3">Transcriptional regulator with XRE-family HTH domain</fullName>
    </submittedName>
</protein>
<sequence>MEQIKMKKERATNKWSQEYVAKKLGITKSAYSNIETLKRRPSYEVLIKLENLFNLSHRDLFQQVPDENILSEK</sequence>
<dbReference type="Proteomes" id="UP001519342">
    <property type="component" value="Unassembled WGS sequence"/>
</dbReference>
<dbReference type="RefSeq" id="WP_209512771.1">
    <property type="nucleotide sequence ID" value="NZ_JAGGKS010000009.1"/>
</dbReference>
<feature type="domain" description="HTH cro/C1-type" evidence="2">
    <location>
        <begin position="6"/>
        <end position="60"/>
    </location>
</feature>
<keyword evidence="4" id="KW-1185">Reference proteome</keyword>
<accession>A0ABS4GH85</accession>
<evidence type="ECO:0000256" key="1">
    <source>
        <dbReference type="ARBA" id="ARBA00023125"/>
    </source>
</evidence>
<dbReference type="PANTHER" id="PTHR46558:SF14">
    <property type="entry name" value="HTH-TYPE TRANSCRIPTIONAL REGULATOR ANSR"/>
    <property type="match status" value="1"/>
</dbReference>
<dbReference type="InterPro" id="IPR001387">
    <property type="entry name" value="Cro/C1-type_HTH"/>
</dbReference>
<dbReference type="SUPFAM" id="SSF47413">
    <property type="entry name" value="lambda repressor-like DNA-binding domains"/>
    <property type="match status" value="1"/>
</dbReference>
<comment type="caution">
    <text evidence="3">The sequence shown here is derived from an EMBL/GenBank/DDBJ whole genome shotgun (WGS) entry which is preliminary data.</text>
</comment>
<evidence type="ECO:0000259" key="2">
    <source>
        <dbReference type="PROSITE" id="PS50943"/>
    </source>
</evidence>
<evidence type="ECO:0000313" key="4">
    <source>
        <dbReference type="Proteomes" id="UP001519342"/>
    </source>
</evidence>
<dbReference type="Gene3D" id="1.10.260.40">
    <property type="entry name" value="lambda repressor-like DNA-binding domains"/>
    <property type="match status" value="1"/>
</dbReference>
<evidence type="ECO:0000313" key="3">
    <source>
        <dbReference type="EMBL" id="MBP1927058.1"/>
    </source>
</evidence>
<gene>
    <name evidence="3" type="ORF">J2Z76_002930</name>
</gene>